<dbReference type="VEuPathDB" id="PlasmoDB:PGSY75_1342200"/>
<evidence type="ECO:0000256" key="1">
    <source>
        <dbReference type="SAM" id="Phobius"/>
    </source>
</evidence>
<dbReference type="Proteomes" id="UP000076004">
    <property type="component" value="Unassembled WGS sequence"/>
</dbReference>
<feature type="transmembrane region" description="Helical" evidence="1">
    <location>
        <begin position="184"/>
        <end position="203"/>
    </location>
</feature>
<proteinExistence type="predicted"/>
<name>A0A151LE00_9APIC</name>
<dbReference type="GeneID" id="29778043"/>
<gene>
    <name evidence="2" type="ORF">PGSY75_1342200</name>
</gene>
<keyword evidence="1" id="KW-1133">Transmembrane helix</keyword>
<dbReference type="AlphaFoldDB" id="A0A151LE00"/>
<feature type="transmembrane region" description="Helical" evidence="1">
    <location>
        <begin position="406"/>
        <end position="434"/>
    </location>
</feature>
<sequence>MKLFGLSYKRLGRLANNRINYIKHNNNNYYNNKPDYHNNNDHSDSNNNNNSNSCLIYNPFIIKFYLYNNSKINIDVYIKLISLLNINKEEDYKYNNILNSSCFKDSNLILYKYFQYVDKKNGNEKIIKLLSLLYSKNIREYQDKNMYLFNSSIHLNNIFFKNILKYQDRLNNNITTDVSYNNNIYSMHTDFFLFTLDFYLYYLSRKSNMLNIKELNIISEIYSNINITINNENCKILEENKENQKTSNIYYNHIKDKQNICDHYPYNDDKNICSNYYMCEEKKNNVDKDKYIDPQTYNNKICLLFIYISSSIVTQTYKHIMKKENNAEKKIYDNKNKKSLDQLVLKNINECKHILYNNFINKNVNEQYIRYIILRRKYFYKYLNINVLKKYLNSIKYLNIINIKKYFYYICYLYYNSYIFNKSIYYSSLIFYLLQKYNLHYTYIYHILLIKFNLFLLYHNKIYNDYNRQILFYGINKYIDSIIISRIKKNDRINTIKHMSSLFHSHNFYNNIYGNEYVDNESIHDRLFNKVYIIQNNQQKKIITKKRITKKRIKKKCTNLHLLQITYFEYLILNLFKYLYKKIPWVHYKNNNNKLNISNINYVNTYDRSPSLYIYKKYADKIFDTYTITMSENYLSNIILLTIYIQTCMPILFSYIQKLYILEKVRIKNYVNYKSQNKLNMLMRKNHRRSNVYKKFIFLNKTNGNMYEYIKEIIYNTYKEPMCNDKYMNIFIYKKINRKEKKIENNNNNNNNYIYNNNNHIYNNNNNNHISYFLSCIYNLFKKKILENNNMEEYYSKNIYKTKYIDQHNIFNNIRNNKKNKIKTSLTHYYISSNIKNIYKDNNLYNEKNILTFFCDIYFNNHIIEIDGPKHFYLYYNYEYHNEHFISPFILKNIDIFNYKYLFPFFFNSTNKILKNIGSDYYIYNDKSIKKNFFLYICGYFIKHINYKEKDITDYKYLYNLIYKKKSDLHIR</sequence>
<keyword evidence="1" id="KW-0812">Transmembrane</keyword>
<feature type="transmembrane region" description="Helical" evidence="1">
    <location>
        <begin position="634"/>
        <end position="656"/>
    </location>
</feature>
<reference evidence="2 3" key="1">
    <citation type="journal article" date="2016" name="Nat. Commun.">
        <title>Genomes of cryptic chimpanzee Plasmodium species reveal key evolutionary events leading to human malaria.</title>
        <authorList>
            <person name="Sundararaman S.A."/>
            <person name="Plenderleith L.J."/>
            <person name="Liu W."/>
            <person name="Loy D.E."/>
            <person name="Learn G.H."/>
            <person name="Li Y."/>
            <person name="Shaw K.S."/>
            <person name="Ayouba A."/>
            <person name="Peeters M."/>
            <person name="Speede S."/>
            <person name="Shaw G.M."/>
            <person name="Bushman F.D."/>
            <person name="Brisson D."/>
            <person name="Rayner J.C."/>
            <person name="Sharp P.M."/>
            <person name="Hahn B.H."/>
        </authorList>
    </citation>
    <scope>NUCLEOTIDE SEQUENCE [LARGE SCALE GENOMIC DNA]</scope>
    <source>
        <strain evidence="2 3">SY75</strain>
    </source>
</reference>
<evidence type="ECO:0000313" key="2">
    <source>
        <dbReference type="EMBL" id="KYN97192.1"/>
    </source>
</evidence>
<dbReference type="EMBL" id="LVLB01000014">
    <property type="protein sequence ID" value="KYN97192.1"/>
    <property type="molecule type" value="Genomic_DNA"/>
</dbReference>
<evidence type="ECO:0000313" key="3">
    <source>
        <dbReference type="Proteomes" id="UP000076004"/>
    </source>
</evidence>
<dbReference type="VEuPathDB" id="PlasmoDB:PGABG01_1340200"/>
<keyword evidence="1" id="KW-0472">Membrane</keyword>
<comment type="caution">
    <text evidence="2">The sequence shown here is derived from an EMBL/GenBank/DDBJ whole genome shotgun (WGS) entry which is preliminary data.</text>
</comment>
<feature type="transmembrane region" description="Helical" evidence="1">
    <location>
        <begin position="440"/>
        <end position="458"/>
    </location>
</feature>
<protein>
    <submittedName>
        <fullName evidence="2">Putative membrane protein</fullName>
    </submittedName>
</protein>
<organism evidence="2 3">
    <name type="scientific">Plasmodium gaboni</name>
    <dbReference type="NCBI Taxonomy" id="647221"/>
    <lineage>
        <taxon>Eukaryota</taxon>
        <taxon>Sar</taxon>
        <taxon>Alveolata</taxon>
        <taxon>Apicomplexa</taxon>
        <taxon>Aconoidasida</taxon>
        <taxon>Haemosporida</taxon>
        <taxon>Plasmodiidae</taxon>
        <taxon>Plasmodium</taxon>
        <taxon>Plasmodium (Laverania)</taxon>
    </lineage>
</organism>
<dbReference type="KEGG" id="pgab:PGSY75_1342200"/>
<dbReference type="RefSeq" id="XP_018640197.1">
    <property type="nucleotide sequence ID" value="XM_018787455.1"/>
</dbReference>
<accession>A0A151LE00</accession>